<accession>A0ABU9I0T1</accession>
<evidence type="ECO:0000313" key="2">
    <source>
        <dbReference type="EMBL" id="MEL1246036.1"/>
    </source>
</evidence>
<evidence type="ECO:0000313" key="3">
    <source>
        <dbReference type="Proteomes" id="UP001464555"/>
    </source>
</evidence>
<protein>
    <submittedName>
        <fullName evidence="2">Uncharacterized protein</fullName>
    </submittedName>
</protein>
<gene>
    <name evidence="2" type="ORF">AAEO56_17310</name>
</gene>
<feature type="signal peptide" evidence="1">
    <location>
        <begin position="1"/>
        <end position="19"/>
    </location>
</feature>
<evidence type="ECO:0000256" key="1">
    <source>
        <dbReference type="SAM" id="SignalP"/>
    </source>
</evidence>
<proteinExistence type="predicted"/>
<name>A0ABU9I0T1_9FLAO</name>
<reference evidence="2 3" key="1">
    <citation type="submission" date="2024-04" db="EMBL/GenBank/DDBJ databases">
        <title>Flavobacterium sp. DGU11 16S ribosomal RNA gene Genome sequencing and assembly.</title>
        <authorList>
            <person name="Park S."/>
        </authorList>
    </citation>
    <scope>NUCLEOTIDE SEQUENCE [LARGE SCALE GENOMIC DNA]</scope>
    <source>
        <strain evidence="2 3">DGU11</strain>
    </source>
</reference>
<dbReference type="Proteomes" id="UP001464555">
    <property type="component" value="Unassembled WGS sequence"/>
</dbReference>
<dbReference type="EMBL" id="JBBYHR010000011">
    <property type="protein sequence ID" value="MEL1246036.1"/>
    <property type="molecule type" value="Genomic_DNA"/>
</dbReference>
<keyword evidence="3" id="KW-1185">Reference proteome</keyword>
<dbReference type="RefSeq" id="WP_341698331.1">
    <property type="nucleotide sequence ID" value="NZ_JBBYHR010000011.1"/>
</dbReference>
<comment type="caution">
    <text evidence="2">The sequence shown here is derived from an EMBL/GenBank/DDBJ whole genome shotgun (WGS) entry which is preliminary data.</text>
</comment>
<organism evidence="2 3">
    <name type="scientific">Flavobacterium arundinis</name>
    <dbReference type="NCBI Taxonomy" id="3139143"/>
    <lineage>
        <taxon>Bacteria</taxon>
        <taxon>Pseudomonadati</taxon>
        <taxon>Bacteroidota</taxon>
        <taxon>Flavobacteriia</taxon>
        <taxon>Flavobacteriales</taxon>
        <taxon>Flavobacteriaceae</taxon>
        <taxon>Flavobacterium</taxon>
    </lineage>
</organism>
<keyword evidence="1" id="KW-0732">Signal</keyword>
<sequence>MKKLLLLIITLCFLSNAYAQPSNDNYTLTIKKGKEVKERGKVFWAIPVTLTNSSKDTLKYYSMSCSWQEFYDVDNLNLNVEGVPCDKNIPEILQLAPGQRKTVILRLELTGNSSKINFRVGLNLIHYSGKWMHGWDLPHSPKNMIWSNQITMEREKE</sequence>
<feature type="chain" id="PRO_5047142563" evidence="1">
    <location>
        <begin position="20"/>
        <end position="157"/>
    </location>
</feature>